<organism evidence="1 2">
    <name type="scientific">Eumeta variegata</name>
    <name type="common">Bagworm moth</name>
    <name type="synonym">Eumeta japonica</name>
    <dbReference type="NCBI Taxonomy" id="151549"/>
    <lineage>
        <taxon>Eukaryota</taxon>
        <taxon>Metazoa</taxon>
        <taxon>Ecdysozoa</taxon>
        <taxon>Arthropoda</taxon>
        <taxon>Hexapoda</taxon>
        <taxon>Insecta</taxon>
        <taxon>Pterygota</taxon>
        <taxon>Neoptera</taxon>
        <taxon>Endopterygota</taxon>
        <taxon>Lepidoptera</taxon>
        <taxon>Glossata</taxon>
        <taxon>Ditrysia</taxon>
        <taxon>Tineoidea</taxon>
        <taxon>Psychidae</taxon>
        <taxon>Oiketicinae</taxon>
        <taxon>Eumeta</taxon>
    </lineage>
</organism>
<dbReference type="AlphaFoldDB" id="A0A4C1XWD4"/>
<name>A0A4C1XWD4_EUMVA</name>
<dbReference type="Proteomes" id="UP000299102">
    <property type="component" value="Unassembled WGS sequence"/>
</dbReference>
<dbReference type="EMBL" id="BGZK01000960">
    <property type="protein sequence ID" value="GBP66537.1"/>
    <property type="molecule type" value="Genomic_DNA"/>
</dbReference>
<sequence>MFKTHHFIQTYCQKFLAVGTSKMGGGGKDGGNRNASKIDGWLVGKSPLADSGRAFVVCACTATSTVLTLSCMDEFDIHTLPNVY</sequence>
<gene>
    <name evidence="1" type="ORF">EVAR_51061_1</name>
</gene>
<accession>A0A4C1XWD4</accession>
<protein>
    <submittedName>
        <fullName evidence="1">Uncharacterized protein</fullName>
    </submittedName>
</protein>
<reference evidence="1 2" key="1">
    <citation type="journal article" date="2019" name="Commun. Biol.">
        <title>The bagworm genome reveals a unique fibroin gene that provides high tensile strength.</title>
        <authorList>
            <person name="Kono N."/>
            <person name="Nakamura H."/>
            <person name="Ohtoshi R."/>
            <person name="Tomita M."/>
            <person name="Numata K."/>
            <person name="Arakawa K."/>
        </authorList>
    </citation>
    <scope>NUCLEOTIDE SEQUENCE [LARGE SCALE GENOMIC DNA]</scope>
</reference>
<evidence type="ECO:0000313" key="1">
    <source>
        <dbReference type="EMBL" id="GBP66537.1"/>
    </source>
</evidence>
<evidence type="ECO:0000313" key="2">
    <source>
        <dbReference type="Proteomes" id="UP000299102"/>
    </source>
</evidence>
<proteinExistence type="predicted"/>
<comment type="caution">
    <text evidence="1">The sequence shown here is derived from an EMBL/GenBank/DDBJ whole genome shotgun (WGS) entry which is preliminary data.</text>
</comment>
<keyword evidence="2" id="KW-1185">Reference proteome</keyword>